<dbReference type="InterPro" id="IPR042989">
    <property type="entry name" value="ZMY15"/>
</dbReference>
<feature type="domain" description="Mitochondrial splicing suppressor 51-like C-terminal" evidence="1">
    <location>
        <begin position="242"/>
        <end position="435"/>
    </location>
</feature>
<dbReference type="InterPro" id="IPR046824">
    <property type="entry name" value="Mss51-like_C"/>
</dbReference>
<dbReference type="GO" id="GO:0045892">
    <property type="term" value="P:negative regulation of DNA-templated transcription"/>
    <property type="evidence" value="ECO:0007669"/>
    <property type="project" value="InterPro"/>
</dbReference>
<dbReference type="PANTHER" id="PTHR47085:SF1">
    <property type="entry name" value="ZINC FINGER MYND DOMAIN-CONTAINING PROTEIN 15"/>
    <property type="match status" value="1"/>
</dbReference>
<dbReference type="Proteomes" id="UP001497525">
    <property type="component" value="Unassembled WGS sequence"/>
</dbReference>
<gene>
    <name evidence="2" type="ORF">CDAUBV1_LOCUS9152</name>
</gene>
<dbReference type="AlphaFoldDB" id="A0AAV2TGA4"/>
<dbReference type="EMBL" id="CAXLJL010000245">
    <property type="protein sequence ID" value="CAL5135086.1"/>
    <property type="molecule type" value="Genomic_DNA"/>
</dbReference>
<evidence type="ECO:0000259" key="1">
    <source>
        <dbReference type="Pfam" id="PF20179"/>
    </source>
</evidence>
<dbReference type="PANTHER" id="PTHR47085">
    <property type="entry name" value="ZINC FINGER MYND DOMAIN-CONTAINING PROTEIN 15"/>
    <property type="match status" value="1"/>
</dbReference>
<name>A0AAV2TGA4_CALDB</name>
<proteinExistence type="predicted"/>
<comment type="caution">
    <text evidence="2">The sequence shown here is derived from an EMBL/GenBank/DDBJ whole genome shotgun (WGS) entry which is preliminary data.</text>
</comment>
<dbReference type="Pfam" id="PF20179">
    <property type="entry name" value="MSS51_C"/>
    <property type="match status" value="1"/>
</dbReference>
<evidence type="ECO:0000313" key="3">
    <source>
        <dbReference type="Proteomes" id="UP001497525"/>
    </source>
</evidence>
<evidence type="ECO:0000313" key="2">
    <source>
        <dbReference type="EMBL" id="CAL5135086.1"/>
    </source>
</evidence>
<dbReference type="GO" id="GO:0042826">
    <property type="term" value="F:histone deacetylase binding"/>
    <property type="evidence" value="ECO:0007669"/>
    <property type="project" value="InterPro"/>
</dbReference>
<accession>A0AAV2TGA4</accession>
<reference evidence="2" key="1">
    <citation type="submission" date="2024-06" db="EMBL/GenBank/DDBJ databases">
        <authorList>
            <person name="Liu X."/>
            <person name="Lenzi L."/>
            <person name="Haldenby T S."/>
            <person name="Uol C."/>
        </authorList>
    </citation>
    <scope>NUCLEOTIDE SEQUENCE</scope>
</reference>
<organism evidence="2 3">
    <name type="scientific">Calicophoron daubneyi</name>
    <name type="common">Rumen fluke</name>
    <name type="synonym">Paramphistomum daubneyi</name>
    <dbReference type="NCBI Taxonomy" id="300641"/>
    <lineage>
        <taxon>Eukaryota</taxon>
        <taxon>Metazoa</taxon>
        <taxon>Spiralia</taxon>
        <taxon>Lophotrochozoa</taxon>
        <taxon>Platyhelminthes</taxon>
        <taxon>Trematoda</taxon>
        <taxon>Digenea</taxon>
        <taxon>Plagiorchiida</taxon>
        <taxon>Pronocephalata</taxon>
        <taxon>Paramphistomoidea</taxon>
        <taxon>Paramphistomidae</taxon>
        <taxon>Calicophoron</taxon>
    </lineage>
</organism>
<sequence length="483" mass="53931">MHHLWYAREGDGCSYMVIVSSVHIQLVFTSGSCNAVAYCSQACKLFDWVCSDNVEHSHERWCSTMKAFMTVEPRLRDIPLSFAPSTTAPDFTDRQLAQFLLARGLFEQGLWKYECHFDLGGMSWDSVSSPGGELYLFSALWASTSLEQDLTSSSFNQSAFVPNCGPIPYEDAMLRAYVSPSDAILLSLPPFVRFPSVATGSRFPTLVSVVLRNWSEYYSWRGLGSPQDQPDSSPLAILLHWPLTIYQILASVLPKNYPQTILSVCAKRTLVVHIVGAEHELSLLPVFKELDYLIRPELQIRLFFIGTYIDPSVNKRIFHLSSRLSAVTWNGVYHQFLQSGLSHADFPDVIIGFNVGLAAYSSWVPTLKKISELAVPCYFTDACLYSCAWGYRVTSSLGLGSTVYQPDVTNVLDENEGSGEHAPLLNPFRSPIRMRSAGVRWGWFRNAFIFAPLRPALSPSLSFTDAVPHTATDLSSKLALLQM</sequence>
<protein>
    <recommendedName>
        <fullName evidence="1">Mitochondrial splicing suppressor 51-like C-terminal domain-containing protein</fullName>
    </recommendedName>
</protein>